<dbReference type="GO" id="GO:0016579">
    <property type="term" value="P:protein deubiquitination"/>
    <property type="evidence" value="ECO:0007669"/>
    <property type="project" value="InterPro"/>
</dbReference>
<dbReference type="InterPro" id="IPR001394">
    <property type="entry name" value="Peptidase_C19_UCH"/>
</dbReference>
<organism evidence="2">
    <name type="scientific">viral metagenome</name>
    <dbReference type="NCBI Taxonomy" id="1070528"/>
    <lineage>
        <taxon>unclassified sequences</taxon>
        <taxon>metagenomes</taxon>
        <taxon>organismal metagenomes</taxon>
    </lineage>
</organism>
<dbReference type="CDD" id="cd02257">
    <property type="entry name" value="Peptidase_C19"/>
    <property type="match status" value="1"/>
</dbReference>
<dbReference type="GO" id="GO:0004843">
    <property type="term" value="F:cysteine-type deubiquitinase activity"/>
    <property type="evidence" value="ECO:0007669"/>
    <property type="project" value="InterPro"/>
</dbReference>
<proteinExistence type="predicted"/>
<dbReference type="Pfam" id="PF00443">
    <property type="entry name" value="UCH"/>
    <property type="match status" value="1"/>
</dbReference>
<evidence type="ECO:0000313" key="2">
    <source>
        <dbReference type="EMBL" id="QHT02970.1"/>
    </source>
</evidence>
<name>A0A6C0CGJ9_9ZZZZ</name>
<dbReference type="AlphaFoldDB" id="A0A6C0CGJ9"/>
<feature type="domain" description="USP" evidence="1">
    <location>
        <begin position="39"/>
        <end position="354"/>
    </location>
</feature>
<protein>
    <recommendedName>
        <fullName evidence="1">USP domain-containing protein</fullName>
    </recommendedName>
</protein>
<dbReference type="InterPro" id="IPR038765">
    <property type="entry name" value="Papain-like_cys_pep_sf"/>
</dbReference>
<dbReference type="InterPro" id="IPR028889">
    <property type="entry name" value="USP"/>
</dbReference>
<dbReference type="SUPFAM" id="SSF54001">
    <property type="entry name" value="Cysteine proteinases"/>
    <property type="match status" value="1"/>
</dbReference>
<dbReference type="Gene3D" id="3.90.70.10">
    <property type="entry name" value="Cysteine proteinases"/>
    <property type="match status" value="1"/>
</dbReference>
<evidence type="ECO:0000259" key="1">
    <source>
        <dbReference type="PROSITE" id="PS50235"/>
    </source>
</evidence>
<sequence>MNKKELIIEIKKLYPYFKNLQKKKVAELKEIYEKNCDNFSLKNERNSCYMDALFVALFHDKNKYISDLFFKSDLKTFDNPRLNIIAAGIKYEVENIYNRLFNVGSTKNLTCSNLRKLFNDFFKINYPTMRIGWKRDQLEPLDVINILDDIIIFKKNLKINTKIYGTNKKGKSIVLSKLKMISDKNITTNNFSSFISIDNLLSNDKIYLKNLFPKTINDVKFDEENLWKPYSKNSKEIYSRKIEKVTYLSSKLLFITVNRIFKMGSQDAEKIDSKVIPALKLKLKDNDDNLYLKSIIIHHGSAGGGHYTTLFNCKGKWYEYDDMKSSIDLIGNFEDLCEYNDNYYLKNCTNIIYY</sequence>
<dbReference type="EMBL" id="MN739403">
    <property type="protein sequence ID" value="QHT02970.1"/>
    <property type="molecule type" value="Genomic_DNA"/>
</dbReference>
<accession>A0A6C0CGJ9</accession>
<reference evidence="2" key="1">
    <citation type="journal article" date="2020" name="Nature">
        <title>Giant virus diversity and host interactions through global metagenomics.</title>
        <authorList>
            <person name="Schulz F."/>
            <person name="Roux S."/>
            <person name="Paez-Espino D."/>
            <person name="Jungbluth S."/>
            <person name="Walsh D.A."/>
            <person name="Denef V.J."/>
            <person name="McMahon K.D."/>
            <person name="Konstantinidis K.T."/>
            <person name="Eloe-Fadrosh E.A."/>
            <person name="Kyrpides N.C."/>
            <person name="Woyke T."/>
        </authorList>
    </citation>
    <scope>NUCLEOTIDE SEQUENCE</scope>
    <source>
        <strain evidence="2">GVMAG-M-3300020727-4</strain>
    </source>
</reference>
<dbReference type="PROSITE" id="PS50235">
    <property type="entry name" value="USP_3"/>
    <property type="match status" value="1"/>
</dbReference>